<name>A0ABP0X215_9BRYO</name>
<dbReference type="InterPro" id="IPR029063">
    <property type="entry name" value="SAM-dependent_MTases_sf"/>
</dbReference>
<keyword evidence="6" id="KW-0325">Glycoprotein</keyword>
<evidence type="ECO:0000256" key="3">
    <source>
        <dbReference type="ARBA" id="ARBA00022603"/>
    </source>
</evidence>
<dbReference type="PANTHER" id="PTHR10108:SF763">
    <property type="entry name" value="PECTIN METHYLTRANSFERASE QUA3-RELATED"/>
    <property type="match status" value="1"/>
</dbReference>
<evidence type="ECO:0000256" key="5">
    <source>
        <dbReference type="ARBA" id="ARBA00037847"/>
    </source>
</evidence>
<proteinExistence type="inferred from homology"/>
<dbReference type="EMBL" id="OZ020100">
    <property type="protein sequence ID" value="CAK9273154.1"/>
    <property type="molecule type" value="Genomic_DNA"/>
</dbReference>
<accession>A0ABP0X215</accession>
<dbReference type="InterPro" id="IPR004159">
    <property type="entry name" value="Put_SAM_MeTrfase"/>
</dbReference>
<dbReference type="Proteomes" id="UP001497444">
    <property type="component" value="Chromosome 5"/>
</dbReference>
<evidence type="ECO:0000256" key="6">
    <source>
        <dbReference type="RuleBase" id="RU366043"/>
    </source>
</evidence>
<dbReference type="EC" id="2.1.1.-" evidence="6"/>
<dbReference type="Gene3D" id="3.40.50.150">
    <property type="entry name" value="Vaccinia Virus protein VP39"/>
    <property type="match status" value="1"/>
</dbReference>
<evidence type="ECO:0000313" key="7">
    <source>
        <dbReference type="EMBL" id="CAK9273154.1"/>
    </source>
</evidence>
<comment type="similarity">
    <text evidence="2 6">Belongs to the methyltransferase superfamily.</text>
</comment>
<reference evidence="7" key="1">
    <citation type="submission" date="2024-02" db="EMBL/GenBank/DDBJ databases">
        <authorList>
            <consortium name="ELIXIR-Norway"/>
            <consortium name="Elixir Norway"/>
        </authorList>
    </citation>
    <scope>NUCLEOTIDE SEQUENCE</scope>
</reference>
<protein>
    <recommendedName>
        <fullName evidence="6">Methyltransferase</fullName>
        <ecNumber evidence="6">2.1.1.-</ecNumber>
    </recommendedName>
</protein>
<keyword evidence="6" id="KW-0808">Transferase</keyword>
<evidence type="ECO:0000256" key="1">
    <source>
        <dbReference type="ARBA" id="ARBA00004606"/>
    </source>
</evidence>
<evidence type="ECO:0000256" key="4">
    <source>
        <dbReference type="ARBA" id="ARBA00022968"/>
    </source>
</evidence>
<keyword evidence="6" id="KW-0472">Membrane</keyword>
<keyword evidence="6" id="KW-0812">Transmembrane</keyword>
<dbReference type="PANTHER" id="PTHR10108">
    <property type="entry name" value="SAM-DEPENDENT METHYLTRANSFERASE"/>
    <property type="match status" value="1"/>
</dbReference>
<organism evidence="7 8">
    <name type="scientific">Sphagnum jensenii</name>
    <dbReference type="NCBI Taxonomy" id="128206"/>
    <lineage>
        <taxon>Eukaryota</taxon>
        <taxon>Viridiplantae</taxon>
        <taxon>Streptophyta</taxon>
        <taxon>Embryophyta</taxon>
        <taxon>Bryophyta</taxon>
        <taxon>Sphagnophytina</taxon>
        <taxon>Sphagnopsida</taxon>
        <taxon>Sphagnales</taxon>
        <taxon>Sphagnaceae</taxon>
        <taxon>Sphagnum</taxon>
    </lineage>
</organism>
<comment type="subcellular location">
    <subcellularLocation>
        <location evidence="5">Endomembrane system</location>
        <topology evidence="5">Single-pass membrane protein</topology>
    </subcellularLocation>
    <subcellularLocation>
        <location evidence="1 6">Membrane</location>
        <topology evidence="1 6">Single-pass type II membrane protein</topology>
    </subcellularLocation>
</comment>
<dbReference type="Pfam" id="PF03141">
    <property type="entry name" value="Methyltransf_29"/>
    <property type="match status" value="2"/>
</dbReference>
<dbReference type="SUPFAM" id="SSF53335">
    <property type="entry name" value="S-adenosyl-L-methionine-dependent methyltransferases"/>
    <property type="match status" value="2"/>
</dbReference>
<keyword evidence="4 6" id="KW-0735">Signal-anchor</keyword>
<keyword evidence="8" id="KW-1185">Reference proteome</keyword>
<keyword evidence="6" id="KW-1133">Transmembrane helix</keyword>
<evidence type="ECO:0000256" key="2">
    <source>
        <dbReference type="ARBA" id="ARBA00008361"/>
    </source>
</evidence>
<gene>
    <name evidence="7" type="ORF">CSSPJE1EN1_LOCUS18632</name>
</gene>
<keyword evidence="3 6" id="KW-0489">Methyltransferase</keyword>
<sequence length="681" mass="77461">MGSTNPSKRHAEKKIETELGSIDLAKKPSRQWKLLDFISLTMMAGIVILFLLIFTSLGDSLAASGQLYLDHEESAAAQLQLAGATTSSSVKSDFTGSTVSSSFWEQVEDGQLVEFCSDRYVDHMPCHDPKRAVKLSRERNFYKERHCPPAAEKLNCLIPSPPQYQRPVPWPESLRKIWYGNIPHTEVVQSKSSRHWVKKEGQYFVFPVDETNFPDGVGTYVQQLAQYIPFDTGAIRTALDIGCGDASFGAYLLSKDVLTMSFAPRDSRKPQVQFALERGIPAFVGAMGTLRLPFPSFSYDLVHCSRCLLYFTANNGSYFMEVDRLLRGGGFFVFSVALELQPFQKTCLEELQELVTQRLCYTQVEVGDSTVIWQKPMNSSCHSQQHEQPAICPKENDADKAWYVPLDYCITRPTAFDDLGEGMNPILPKWPERLEKAPLRLIKMSNHESEQFESDIHTWKSILDYYKKTLHLKLGSPEFRNIMDMNSGYGGFAANLVSEPVWVMNVVPAFGVPNTLHAIFDRGLIGVLHDWQVSLTDKFSMYLLSVHRLKHKSMSEDDLKFAIFLFICRCEPFSTYPRTYDLIHVSNLMQSTAQRCSLAEVGLEMDRILRPGGMVVVRDTEEMIHRISKIATALHWTFEVANMEPEGVYHLVARKHFRKQKSYLQIVEFQKFKRGATKLVS</sequence>
<feature type="transmembrane region" description="Helical" evidence="6">
    <location>
        <begin position="34"/>
        <end position="54"/>
    </location>
</feature>
<evidence type="ECO:0000313" key="8">
    <source>
        <dbReference type="Proteomes" id="UP001497444"/>
    </source>
</evidence>